<dbReference type="Pfam" id="PF04650">
    <property type="entry name" value="YSIRK_signal"/>
    <property type="match status" value="1"/>
</dbReference>
<feature type="signal peptide" evidence="7">
    <location>
        <begin position="1"/>
        <end position="39"/>
    </location>
</feature>
<gene>
    <name evidence="11" type="ORF">MNY58_11675</name>
</gene>
<dbReference type="NCBIfam" id="TIGR01168">
    <property type="entry name" value="YSIRK_signal"/>
    <property type="match status" value="1"/>
</dbReference>
<keyword evidence="5" id="KW-0572">Peptidoglycan-anchor</keyword>
<dbReference type="InterPro" id="IPR008966">
    <property type="entry name" value="Adhesion_dom_sf"/>
</dbReference>
<protein>
    <submittedName>
        <fullName evidence="11">Fibrinogen-binding adhesin SdrG C-terminal domain-containing protein</fullName>
    </submittedName>
</protein>
<keyword evidence="2" id="KW-0134">Cell wall</keyword>
<evidence type="ECO:0000256" key="3">
    <source>
        <dbReference type="ARBA" id="ARBA00022525"/>
    </source>
</evidence>
<dbReference type="InterPro" id="IPR005877">
    <property type="entry name" value="YSIRK_signal_dom"/>
</dbReference>
<dbReference type="Pfam" id="PF10425">
    <property type="entry name" value="SdrG_C_C"/>
    <property type="match status" value="1"/>
</dbReference>
<feature type="region of interest" description="Disordered" evidence="6">
    <location>
        <begin position="188"/>
        <end position="207"/>
    </location>
</feature>
<name>A0ABY4QBW8_9STAP</name>
<evidence type="ECO:0000256" key="1">
    <source>
        <dbReference type="ARBA" id="ARBA00004168"/>
    </source>
</evidence>
<evidence type="ECO:0000259" key="9">
    <source>
        <dbReference type="Pfam" id="PF10425"/>
    </source>
</evidence>
<feature type="region of interest" description="Disordered" evidence="6">
    <location>
        <begin position="41"/>
        <end position="67"/>
    </location>
</feature>
<feature type="domain" description="SDR-like Ig" evidence="10">
    <location>
        <begin position="246"/>
        <end position="343"/>
    </location>
</feature>
<evidence type="ECO:0000259" key="10">
    <source>
        <dbReference type="Pfam" id="PF17961"/>
    </source>
</evidence>
<evidence type="ECO:0000313" key="12">
    <source>
        <dbReference type="Proteomes" id="UP001056588"/>
    </source>
</evidence>
<dbReference type="Gene3D" id="2.60.40.1290">
    <property type="match status" value="1"/>
</dbReference>
<evidence type="ECO:0000256" key="5">
    <source>
        <dbReference type="ARBA" id="ARBA00023088"/>
    </source>
</evidence>
<feature type="domain" description="YSIRK Gram-positive signal peptide" evidence="8">
    <location>
        <begin position="4"/>
        <end position="27"/>
    </location>
</feature>
<dbReference type="RefSeq" id="WP_249740116.1">
    <property type="nucleotide sequence ID" value="NZ_CP093217.1"/>
</dbReference>
<dbReference type="Proteomes" id="UP001056588">
    <property type="component" value="Chromosome"/>
</dbReference>
<evidence type="ECO:0000313" key="11">
    <source>
        <dbReference type="EMBL" id="UQW81225.1"/>
    </source>
</evidence>
<feature type="compositionally biased region" description="Polar residues" evidence="6">
    <location>
        <begin position="134"/>
        <end position="158"/>
    </location>
</feature>
<keyword evidence="4 7" id="KW-0732">Signal</keyword>
<organism evidence="11 12">
    <name type="scientific">Staphylococcus edaphicus</name>
    <dbReference type="NCBI Taxonomy" id="1955013"/>
    <lineage>
        <taxon>Bacteria</taxon>
        <taxon>Bacillati</taxon>
        <taxon>Bacillota</taxon>
        <taxon>Bacilli</taxon>
        <taxon>Bacillales</taxon>
        <taxon>Staphylococcaceae</taxon>
        <taxon>Staphylococcus</taxon>
    </lineage>
</organism>
<evidence type="ECO:0000256" key="4">
    <source>
        <dbReference type="ARBA" id="ARBA00022729"/>
    </source>
</evidence>
<dbReference type="InterPro" id="IPR011252">
    <property type="entry name" value="Fibrogen-bd_dom1"/>
</dbReference>
<evidence type="ECO:0000256" key="7">
    <source>
        <dbReference type="SAM" id="SignalP"/>
    </source>
</evidence>
<feature type="region of interest" description="Disordered" evidence="6">
    <location>
        <begin position="94"/>
        <end position="180"/>
    </location>
</feature>
<dbReference type="InterPro" id="IPR041171">
    <property type="entry name" value="SDR_Ig"/>
</dbReference>
<reference evidence="11" key="1">
    <citation type="submission" date="2022-03" db="EMBL/GenBank/DDBJ databases">
        <title>Complete Genome Sequence of Staphylococcus edaphicus strain CCM 8731.</title>
        <authorList>
            <person name="Rimmer C.O."/>
            <person name="Thomas J.C."/>
        </authorList>
    </citation>
    <scope>NUCLEOTIDE SEQUENCE</scope>
    <source>
        <strain evidence="11">CCM 8731</strain>
    </source>
</reference>
<dbReference type="SUPFAM" id="SSF49401">
    <property type="entry name" value="Bacterial adhesins"/>
    <property type="match status" value="2"/>
</dbReference>
<proteinExistence type="predicted"/>
<evidence type="ECO:0000259" key="8">
    <source>
        <dbReference type="Pfam" id="PF04650"/>
    </source>
</evidence>
<dbReference type="EMBL" id="CP093217">
    <property type="protein sequence ID" value="UQW81225.1"/>
    <property type="molecule type" value="Genomic_DNA"/>
</dbReference>
<keyword evidence="3" id="KW-0964">Secreted</keyword>
<feature type="compositionally biased region" description="Polar residues" evidence="6">
    <location>
        <begin position="188"/>
        <end position="201"/>
    </location>
</feature>
<dbReference type="InterPro" id="IPR011266">
    <property type="entry name" value="Adhesin_Fg-bd_dom_2"/>
</dbReference>
<accession>A0ABY4QBW8</accession>
<keyword evidence="12" id="KW-1185">Reference proteome</keyword>
<evidence type="ECO:0000256" key="2">
    <source>
        <dbReference type="ARBA" id="ARBA00022512"/>
    </source>
</evidence>
<feature type="compositionally biased region" description="Pro residues" evidence="6">
    <location>
        <begin position="532"/>
        <end position="541"/>
    </location>
</feature>
<feature type="compositionally biased region" description="Basic and acidic residues" evidence="6">
    <location>
        <begin position="94"/>
        <end position="133"/>
    </location>
</feature>
<comment type="subcellular location">
    <subcellularLocation>
        <location evidence="1">Secreted</location>
        <location evidence="1">Cell wall</location>
        <topology evidence="1">Peptidoglycan-anchor</topology>
    </subcellularLocation>
</comment>
<feature type="domain" description="Fibrinogen-binding" evidence="9">
    <location>
        <begin position="369"/>
        <end position="515"/>
    </location>
</feature>
<sequence length="541" mass="59476">MLINKNEKFSIRKYKFGAASVLLGTCLAIGLSASGEAKASETASDETKLDSSHIASNNPNSTTQADKNISNEAAIHNETAIPKDTMIGNNEVEKIESTNNDEKIKTDETENTLKNENITKVEDSTQENNRKNNDNAQFNTINNNEKTDSSEQTTPHSESTSDDGHSQNGARQSPPPQNNELIAESRSTLSNDHNTSNNSPKRSFVANNIAKPNVELARSENTEGTDISDKITVVNSNIESNDTIRPHNGEKSTLKYGLTFGEGIKAGDYFDISLSNNVNTRGVSLIGKVPEIKNGETIIANGRILEDGKIRYTFTDYVNNKENLKTNLSLNLFIDPKNVTQDSKQSIIATVNGHKTQKDVYIKYLNGINNVGLSVNGSIVSLNKQNNTFTHIAYINPNNFNIPSASVYGQMLTGNNQNGKLPSVKVFKVLKPNQLNQSVYADTSDTSLFQDVTMDLNINLANGQYQIDFDDLESTYVVKFDSDYDGDAQSLTFRTTLSGFSPYYENYYTQVSWNNGVSFYQSNADGEGTEPTPDPDPTPDP</sequence>
<evidence type="ECO:0000256" key="6">
    <source>
        <dbReference type="SAM" id="MobiDB-lite"/>
    </source>
</evidence>
<dbReference type="Pfam" id="PF17961">
    <property type="entry name" value="Big_8"/>
    <property type="match status" value="1"/>
</dbReference>
<feature type="chain" id="PRO_5047115159" evidence="7">
    <location>
        <begin position="40"/>
        <end position="541"/>
    </location>
</feature>
<dbReference type="Gene3D" id="2.60.40.1280">
    <property type="match status" value="1"/>
</dbReference>
<feature type="region of interest" description="Disordered" evidence="6">
    <location>
        <begin position="519"/>
        <end position="541"/>
    </location>
</feature>
<feature type="compositionally biased region" description="Polar residues" evidence="6">
    <location>
        <begin position="53"/>
        <end position="67"/>
    </location>
</feature>